<proteinExistence type="predicted"/>
<accession>A0A1G2CU14</accession>
<comment type="caution">
    <text evidence="1">The sequence shown here is derived from an EMBL/GenBank/DDBJ whole genome shotgun (WGS) entry which is preliminary data.</text>
</comment>
<organism evidence="1 2">
    <name type="scientific">Candidatus Lloydbacteria bacterium RIFCSPHIGHO2_01_FULL_49_22</name>
    <dbReference type="NCBI Taxonomy" id="1798658"/>
    <lineage>
        <taxon>Bacteria</taxon>
        <taxon>Candidatus Lloydiibacteriota</taxon>
    </lineage>
</organism>
<dbReference type="Proteomes" id="UP000177122">
    <property type="component" value="Unassembled WGS sequence"/>
</dbReference>
<dbReference type="EMBL" id="MHLI01000019">
    <property type="protein sequence ID" value="OGZ04853.1"/>
    <property type="molecule type" value="Genomic_DNA"/>
</dbReference>
<reference evidence="1 2" key="1">
    <citation type="journal article" date="2016" name="Nat. Commun.">
        <title>Thousands of microbial genomes shed light on interconnected biogeochemical processes in an aquifer system.</title>
        <authorList>
            <person name="Anantharaman K."/>
            <person name="Brown C.T."/>
            <person name="Hug L.A."/>
            <person name="Sharon I."/>
            <person name="Castelle C.J."/>
            <person name="Probst A.J."/>
            <person name="Thomas B.C."/>
            <person name="Singh A."/>
            <person name="Wilkins M.J."/>
            <person name="Karaoz U."/>
            <person name="Brodie E.L."/>
            <person name="Williams K.H."/>
            <person name="Hubbard S.S."/>
            <person name="Banfield J.F."/>
        </authorList>
    </citation>
    <scope>NUCLEOTIDE SEQUENCE [LARGE SCALE GENOMIC DNA]</scope>
</reference>
<protein>
    <submittedName>
        <fullName evidence="1">Uncharacterized protein</fullName>
    </submittedName>
</protein>
<gene>
    <name evidence="1" type="ORF">A2845_05165</name>
</gene>
<evidence type="ECO:0000313" key="1">
    <source>
        <dbReference type="EMBL" id="OGZ04853.1"/>
    </source>
</evidence>
<evidence type="ECO:0000313" key="2">
    <source>
        <dbReference type="Proteomes" id="UP000177122"/>
    </source>
</evidence>
<sequence length="172" mass="19185">MAHTLDDKTTLAAVRVLIKREAHYSAVRTLIAHSRSQPHVVTCTIRILLSQWNAVQSVTLAKSLEPIFFAIDLLAIARPGKALIDSVIKEAARAGLCGYFPDLPKRVLGRNPDETEMTLLISNYVKNKAVQSSTAEAKLVRMAESYCSKHVAEEQIARIRAFKKEWDEDISL</sequence>
<name>A0A1G2CU14_9BACT</name>
<dbReference type="AlphaFoldDB" id="A0A1G2CU14"/>